<dbReference type="GO" id="GO:0016757">
    <property type="term" value="F:glycosyltransferase activity"/>
    <property type="evidence" value="ECO:0007669"/>
    <property type="project" value="UniProtKB-KW"/>
</dbReference>
<evidence type="ECO:0000256" key="2">
    <source>
        <dbReference type="ARBA" id="ARBA00022676"/>
    </source>
</evidence>
<comment type="similarity">
    <text evidence="1">Belongs to the glycosyltransferase 2 family.</text>
</comment>
<accession>A0A345UIK6</accession>
<dbReference type="InterPro" id="IPR029044">
    <property type="entry name" value="Nucleotide-diphossugar_trans"/>
</dbReference>
<evidence type="ECO:0000313" key="5">
    <source>
        <dbReference type="EMBL" id="AXJ00308.1"/>
    </source>
</evidence>
<dbReference type="AlphaFoldDB" id="A0A345UIK6"/>
<dbReference type="PANTHER" id="PTHR43630:SF1">
    <property type="entry name" value="POLY-BETA-1,6-N-ACETYL-D-GLUCOSAMINE SYNTHASE"/>
    <property type="match status" value="1"/>
</dbReference>
<evidence type="ECO:0000256" key="4">
    <source>
        <dbReference type="SAM" id="Phobius"/>
    </source>
</evidence>
<dbReference type="Proteomes" id="UP000254808">
    <property type="component" value="Chromosome"/>
</dbReference>
<keyword evidence="4" id="KW-0472">Membrane</keyword>
<dbReference type="KEGG" id="cprv:CYPRO_1038"/>
<keyword evidence="4" id="KW-1133">Transmembrane helix</keyword>
<name>A0A345UIK6_9BACT</name>
<keyword evidence="3 5" id="KW-0808">Transferase</keyword>
<dbReference type="EMBL" id="CP027806">
    <property type="protein sequence ID" value="AXJ00308.1"/>
    <property type="molecule type" value="Genomic_DNA"/>
</dbReference>
<keyword evidence="6" id="KW-1185">Reference proteome</keyword>
<feature type="transmembrane region" description="Helical" evidence="4">
    <location>
        <begin position="339"/>
        <end position="360"/>
    </location>
</feature>
<evidence type="ECO:0000256" key="3">
    <source>
        <dbReference type="ARBA" id="ARBA00022679"/>
    </source>
</evidence>
<keyword evidence="4" id="KW-0812">Transmembrane</keyword>
<organism evidence="5 6">
    <name type="scientific">Cyclonatronum proteinivorum</name>
    <dbReference type="NCBI Taxonomy" id="1457365"/>
    <lineage>
        <taxon>Bacteria</taxon>
        <taxon>Pseudomonadati</taxon>
        <taxon>Balneolota</taxon>
        <taxon>Balneolia</taxon>
        <taxon>Balneolales</taxon>
        <taxon>Cyclonatronaceae</taxon>
        <taxon>Cyclonatronum</taxon>
    </lineage>
</organism>
<reference evidence="5 6" key="1">
    <citation type="submission" date="2018-03" db="EMBL/GenBank/DDBJ databases">
        <title>Phenotypic and genomic properties of Cyclonatronum proteinivorum gen. nov., sp. nov., a haloalkaliphilic bacteroidete from soda lakes possessing Na+-translocating rhodopsin.</title>
        <authorList>
            <person name="Toshchakov S.V."/>
            <person name="Korzhenkov A."/>
            <person name="Samarov N.I."/>
            <person name="Kublanov I.V."/>
            <person name="Muntyan M.S."/>
            <person name="Sorokin D.Y."/>
        </authorList>
    </citation>
    <scope>NUCLEOTIDE SEQUENCE [LARGE SCALE GENOMIC DNA]</scope>
    <source>
        <strain evidence="5 6">Omega</strain>
    </source>
</reference>
<dbReference type="SUPFAM" id="SSF53448">
    <property type="entry name" value="Nucleotide-diphospho-sugar transferases"/>
    <property type="match status" value="1"/>
</dbReference>
<feature type="transmembrane region" description="Helical" evidence="4">
    <location>
        <begin position="306"/>
        <end position="333"/>
    </location>
</feature>
<proteinExistence type="inferred from homology"/>
<evidence type="ECO:0000256" key="1">
    <source>
        <dbReference type="ARBA" id="ARBA00006739"/>
    </source>
</evidence>
<gene>
    <name evidence="5" type="ORF">CYPRO_1038</name>
</gene>
<feature type="transmembrane region" description="Helical" evidence="4">
    <location>
        <begin position="6"/>
        <end position="28"/>
    </location>
</feature>
<dbReference type="PANTHER" id="PTHR43630">
    <property type="entry name" value="POLY-BETA-1,6-N-ACETYL-D-GLUCOSAMINE SYNTHASE"/>
    <property type="match status" value="1"/>
</dbReference>
<dbReference type="OrthoDB" id="1523666at2"/>
<sequence>MVDILLYVFLAVQIAACFYLLLPFLFLITSSVMPVSESDRAMASGMADEGQSDQETGIVCVITAYKEKEFAFLLVDSLLKQKYGKFHIYLVADRCEAEDSDPKNQKLSILYPDAPLDSKVSSLRMAMSEIDASVYPYTLVFDPDNLAHPKYLQELNALLMQGYKAVQTRRTAKNLNTNMACIDAAGEHYYHITQRLAPFRLGSSATIAGSGMAIETSLYSQLLDETQKSFAEGEVIVAEDKILQNHLIELGHIIAYAPNAVLYDEKVVSAAQVQRQRTRWINSWFGYFKEALSLAGFGVKRASSNALLFGLMISTPPLFLMLLAGGFLAVLSWLLTPSFAPWMSAAVLIFGLTFMVSLMLAQADRRIWKALVSVPLFIFRQLMAMLNIKKANTSFMETTHEKRLTIEEVIFDIGEFKRVKG</sequence>
<dbReference type="Pfam" id="PF13641">
    <property type="entry name" value="Glyco_tranf_2_3"/>
    <property type="match status" value="1"/>
</dbReference>
<keyword evidence="2" id="KW-0328">Glycosyltransferase</keyword>
<protein>
    <submittedName>
        <fullName evidence="5">Glycosyltransferase, catalytic subunit of cellulose synthase and poly-beta-1,6-N-acetylglucosamine synthase</fullName>
    </submittedName>
</protein>
<dbReference type="Gene3D" id="3.90.550.10">
    <property type="entry name" value="Spore Coat Polysaccharide Biosynthesis Protein SpsA, Chain A"/>
    <property type="match status" value="1"/>
</dbReference>
<evidence type="ECO:0000313" key="6">
    <source>
        <dbReference type="Proteomes" id="UP000254808"/>
    </source>
</evidence>